<evidence type="ECO:0000313" key="1">
    <source>
        <dbReference type="EMBL" id="KAG5645914.1"/>
    </source>
</evidence>
<proteinExistence type="predicted"/>
<dbReference type="EMBL" id="JABCKV010000030">
    <property type="protein sequence ID" value="KAG5645914.1"/>
    <property type="molecule type" value="Genomic_DNA"/>
</dbReference>
<dbReference type="InterPro" id="IPR023198">
    <property type="entry name" value="PGP-like_dom2"/>
</dbReference>
<keyword evidence="2" id="KW-1185">Reference proteome</keyword>
<reference evidence="1" key="1">
    <citation type="submission" date="2020-07" db="EMBL/GenBank/DDBJ databases">
        <authorList>
            <person name="Nieuwenhuis M."/>
            <person name="Van De Peppel L.J.J."/>
        </authorList>
    </citation>
    <scope>NUCLEOTIDE SEQUENCE</scope>
    <source>
        <strain evidence="1">AP01</strain>
        <tissue evidence="1">Mycelium</tissue>
    </source>
</reference>
<accession>A0A9P7KE21</accession>
<dbReference type="OrthoDB" id="1694274at2759"/>
<reference evidence="1" key="2">
    <citation type="submission" date="2021-10" db="EMBL/GenBank/DDBJ databases">
        <title>Phylogenomics reveals ancestral predisposition of the termite-cultivated fungus Termitomyces towards a domesticated lifestyle.</title>
        <authorList>
            <person name="Auxier B."/>
            <person name="Grum-Grzhimaylo A."/>
            <person name="Cardenas M.E."/>
            <person name="Lodge J.D."/>
            <person name="Laessoe T."/>
            <person name="Pedersen O."/>
            <person name="Smith M.E."/>
            <person name="Kuyper T.W."/>
            <person name="Franco-Molano E.A."/>
            <person name="Baroni T.J."/>
            <person name="Aanen D.K."/>
        </authorList>
    </citation>
    <scope>NUCLEOTIDE SEQUENCE</scope>
    <source>
        <strain evidence="1">AP01</strain>
        <tissue evidence="1">Mycelium</tissue>
    </source>
</reference>
<comment type="caution">
    <text evidence="1">The sequence shown here is derived from an EMBL/GenBank/DDBJ whole genome shotgun (WGS) entry which is preliminary data.</text>
</comment>
<dbReference type="InterPro" id="IPR052898">
    <property type="entry name" value="ACAD10-like"/>
</dbReference>
<evidence type="ECO:0000313" key="2">
    <source>
        <dbReference type="Proteomes" id="UP000775547"/>
    </source>
</evidence>
<organism evidence="1 2">
    <name type="scientific">Asterophora parasitica</name>
    <dbReference type="NCBI Taxonomy" id="117018"/>
    <lineage>
        <taxon>Eukaryota</taxon>
        <taxon>Fungi</taxon>
        <taxon>Dikarya</taxon>
        <taxon>Basidiomycota</taxon>
        <taxon>Agaricomycotina</taxon>
        <taxon>Agaricomycetes</taxon>
        <taxon>Agaricomycetidae</taxon>
        <taxon>Agaricales</taxon>
        <taxon>Tricholomatineae</taxon>
        <taxon>Lyophyllaceae</taxon>
        <taxon>Asterophora</taxon>
    </lineage>
</organism>
<dbReference type="PANTHER" id="PTHR47829:SF1">
    <property type="entry name" value="HAD FAMILY PHOSPHATASE"/>
    <property type="match status" value="1"/>
</dbReference>
<dbReference type="Proteomes" id="UP000775547">
    <property type="component" value="Unassembled WGS sequence"/>
</dbReference>
<name>A0A9P7KE21_9AGAR</name>
<protein>
    <submittedName>
        <fullName evidence="1">Uncharacterized protein</fullName>
    </submittedName>
</protein>
<gene>
    <name evidence="1" type="ORF">DXG03_005061</name>
</gene>
<sequence length="95" mass="10685">MTSPHIQAVIFDVRLLELIGGVVLRSPFIAIATYERELGIPENYLNCSIVERGSQGAWQKFERGEIPLLEFYEAFGRELSDTVNGNVWYVCSCAS</sequence>
<dbReference type="AlphaFoldDB" id="A0A9P7KE21"/>
<dbReference type="PANTHER" id="PTHR47829">
    <property type="entry name" value="HYDROLASE, PUTATIVE (AFU_ORTHOLOGUE AFUA_1G12880)-RELATED"/>
    <property type="match status" value="1"/>
</dbReference>
<dbReference type="Gene3D" id="1.10.150.240">
    <property type="entry name" value="Putative phosphatase, domain 2"/>
    <property type="match status" value="1"/>
</dbReference>